<dbReference type="Proteomes" id="UP000308600">
    <property type="component" value="Unassembled WGS sequence"/>
</dbReference>
<dbReference type="EMBL" id="ML208462">
    <property type="protein sequence ID" value="TFK64777.1"/>
    <property type="molecule type" value="Genomic_DNA"/>
</dbReference>
<reference evidence="1 2" key="1">
    <citation type="journal article" date="2019" name="Nat. Ecol. Evol.">
        <title>Megaphylogeny resolves global patterns of mushroom evolution.</title>
        <authorList>
            <person name="Varga T."/>
            <person name="Krizsan K."/>
            <person name="Foldi C."/>
            <person name="Dima B."/>
            <person name="Sanchez-Garcia M."/>
            <person name="Sanchez-Ramirez S."/>
            <person name="Szollosi G.J."/>
            <person name="Szarkandi J.G."/>
            <person name="Papp V."/>
            <person name="Albert L."/>
            <person name="Andreopoulos W."/>
            <person name="Angelini C."/>
            <person name="Antonin V."/>
            <person name="Barry K.W."/>
            <person name="Bougher N.L."/>
            <person name="Buchanan P."/>
            <person name="Buyck B."/>
            <person name="Bense V."/>
            <person name="Catcheside P."/>
            <person name="Chovatia M."/>
            <person name="Cooper J."/>
            <person name="Damon W."/>
            <person name="Desjardin D."/>
            <person name="Finy P."/>
            <person name="Geml J."/>
            <person name="Haridas S."/>
            <person name="Hughes K."/>
            <person name="Justo A."/>
            <person name="Karasinski D."/>
            <person name="Kautmanova I."/>
            <person name="Kiss B."/>
            <person name="Kocsube S."/>
            <person name="Kotiranta H."/>
            <person name="LaButti K.M."/>
            <person name="Lechner B.E."/>
            <person name="Liimatainen K."/>
            <person name="Lipzen A."/>
            <person name="Lukacs Z."/>
            <person name="Mihaltcheva S."/>
            <person name="Morgado L.N."/>
            <person name="Niskanen T."/>
            <person name="Noordeloos M.E."/>
            <person name="Ohm R.A."/>
            <person name="Ortiz-Santana B."/>
            <person name="Ovrebo C."/>
            <person name="Racz N."/>
            <person name="Riley R."/>
            <person name="Savchenko A."/>
            <person name="Shiryaev A."/>
            <person name="Soop K."/>
            <person name="Spirin V."/>
            <person name="Szebenyi C."/>
            <person name="Tomsovsky M."/>
            <person name="Tulloss R.E."/>
            <person name="Uehling J."/>
            <person name="Grigoriev I.V."/>
            <person name="Vagvolgyi C."/>
            <person name="Papp T."/>
            <person name="Martin F.M."/>
            <person name="Miettinen O."/>
            <person name="Hibbett D.S."/>
            <person name="Nagy L.G."/>
        </authorList>
    </citation>
    <scope>NUCLEOTIDE SEQUENCE [LARGE SCALE GENOMIC DNA]</scope>
    <source>
        <strain evidence="1 2">NL-1719</strain>
    </source>
</reference>
<protein>
    <submittedName>
        <fullName evidence="1">Uncharacterized protein</fullName>
    </submittedName>
</protein>
<proteinExistence type="predicted"/>
<evidence type="ECO:0000313" key="2">
    <source>
        <dbReference type="Proteomes" id="UP000308600"/>
    </source>
</evidence>
<accession>A0ACD3AIU6</accession>
<keyword evidence="2" id="KW-1185">Reference proteome</keyword>
<organism evidence="1 2">
    <name type="scientific">Pluteus cervinus</name>
    <dbReference type="NCBI Taxonomy" id="181527"/>
    <lineage>
        <taxon>Eukaryota</taxon>
        <taxon>Fungi</taxon>
        <taxon>Dikarya</taxon>
        <taxon>Basidiomycota</taxon>
        <taxon>Agaricomycotina</taxon>
        <taxon>Agaricomycetes</taxon>
        <taxon>Agaricomycetidae</taxon>
        <taxon>Agaricales</taxon>
        <taxon>Pluteineae</taxon>
        <taxon>Pluteaceae</taxon>
        <taxon>Pluteus</taxon>
    </lineage>
</organism>
<gene>
    <name evidence="1" type="ORF">BDN72DRAFT_252620</name>
</gene>
<name>A0ACD3AIU6_9AGAR</name>
<sequence>MSQFDETTHLERLMDSGLCVADPAFPDTVYWRSSANMSILSENKVDTPFPCAIIGQVVPDTHYGLVGDFNPDGRFKNKLVDVKSILTIKSPSFNLLSKNFEESITALKAIENEATTETDVNSFIGTGGTGNILKFATPFFEKRGKYESLAPEELNSFDSWPIPSDLKAEFTSLKSSHRFHPVKVYDQHQQLVSPSETNTKLDHALVQVLFNIKHFHIVKDKKDTFRAEATQVQILHESPTSSYVTSLQHNLTAGHFVDLTSVGKRRATSPARTTLASTSSNGPPSKKNKEDEDKDKTNRDATVG</sequence>
<evidence type="ECO:0000313" key="1">
    <source>
        <dbReference type="EMBL" id="TFK64777.1"/>
    </source>
</evidence>